<sequence length="366" mass="40123">MACPIRQAIDFCHLALTKPLAGIVSIGNGATSPQDFEGMSTGHWKALGRVNFGSKFLCRDDITPKAAPTSTSNHQRHFDMTPTPSIAVSTAAGPHRDMRGRYSHCTNTPPLPSNGKTSQRLPDPGLRCLLQGDHWEIVQLETMTRGGGMQEHATQLGGPGPPRGWASSSVRRVEEARPCGGTRPQHEWVIMTSEKGSKACKGPQHVRVVAVLDRSLDRRFQYEGCRTSQAIGNPVPWDGSKVVLYHGIGKGILPGRKIRWPAQDDYVHRGSQTAAQRGLYQCEATTTHFDVGSPVAWQGLTTTTSKKDRHDAGLPNSNSRYAVQYHSEMTTLEKVPDHGMEGGGFISMARIQDLRLQMIVYHNVSM</sequence>
<dbReference type="AlphaFoldDB" id="A0AA39UEN2"/>
<evidence type="ECO:0000313" key="2">
    <source>
        <dbReference type="EMBL" id="KAK0484093.1"/>
    </source>
</evidence>
<gene>
    <name evidence="2" type="ORF">EDD18DRAFT_1430134</name>
</gene>
<organism evidence="2 3">
    <name type="scientific">Armillaria luteobubalina</name>
    <dbReference type="NCBI Taxonomy" id="153913"/>
    <lineage>
        <taxon>Eukaryota</taxon>
        <taxon>Fungi</taxon>
        <taxon>Dikarya</taxon>
        <taxon>Basidiomycota</taxon>
        <taxon>Agaricomycotina</taxon>
        <taxon>Agaricomycetes</taxon>
        <taxon>Agaricomycetidae</taxon>
        <taxon>Agaricales</taxon>
        <taxon>Marasmiineae</taxon>
        <taxon>Physalacriaceae</taxon>
        <taxon>Armillaria</taxon>
    </lineage>
</organism>
<dbReference type="EMBL" id="JAUEPU010000059">
    <property type="protein sequence ID" value="KAK0484093.1"/>
    <property type="molecule type" value="Genomic_DNA"/>
</dbReference>
<keyword evidence="3" id="KW-1185">Reference proteome</keyword>
<reference evidence="2" key="1">
    <citation type="submission" date="2023-06" db="EMBL/GenBank/DDBJ databases">
        <authorList>
            <consortium name="Lawrence Berkeley National Laboratory"/>
            <person name="Ahrendt S."/>
            <person name="Sahu N."/>
            <person name="Indic B."/>
            <person name="Wong-Bajracharya J."/>
            <person name="Merenyi Z."/>
            <person name="Ke H.-M."/>
            <person name="Monk M."/>
            <person name="Kocsube S."/>
            <person name="Drula E."/>
            <person name="Lipzen A."/>
            <person name="Balint B."/>
            <person name="Henrissat B."/>
            <person name="Andreopoulos B."/>
            <person name="Martin F.M."/>
            <person name="Harder C.B."/>
            <person name="Rigling D."/>
            <person name="Ford K.L."/>
            <person name="Foster G.D."/>
            <person name="Pangilinan J."/>
            <person name="Papanicolaou A."/>
            <person name="Barry K."/>
            <person name="LaButti K."/>
            <person name="Viragh M."/>
            <person name="Koriabine M."/>
            <person name="Yan M."/>
            <person name="Riley R."/>
            <person name="Champramary S."/>
            <person name="Plett K.L."/>
            <person name="Tsai I.J."/>
            <person name="Slot J."/>
            <person name="Sipos G."/>
            <person name="Plett J."/>
            <person name="Nagy L.G."/>
            <person name="Grigoriev I.V."/>
        </authorList>
    </citation>
    <scope>NUCLEOTIDE SEQUENCE</scope>
    <source>
        <strain evidence="2">HWK02</strain>
    </source>
</reference>
<evidence type="ECO:0000256" key="1">
    <source>
        <dbReference type="SAM" id="MobiDB-lite"/>
    </source>
</evidence>
<comment type="caution">
    <text evidence="2">The sequence shown here is derived from an EMBL/GenBank/DDBJ whole genome shotgun (WGS) entry which is preliminary data.</text>
</comment>
<name>A0AA39UEN2_9AGAR</name>
<proteinExistence type="predicted"/>
<accession>A0AA39UEN2</accession>
<feature type="compositionally biased region" description="Polar residues" evidence="1">
    <location>
        <begin position="104"/>
        <end position="120"/>
    </location>
</feature>
<protein>
    <submittedName>
        <fullName evidence="2">Uncharacterized protein</fullName>
    </submittedName>
</protein>
<feature type="region of interest" description="Disordered" evidence="1">
    <location>
        <begin position="65"/>
        <end position="124"/>
    </location>
</feature>
<evidence type="ECO:0000313" key="3">
    <source>
        <dbReference type="Proteomes" id="UP001175228"/>
    </source>
</evidence>
<dbReference type="Proteomes" id="UP001175228">
    <property type="component" value="Unassembled WGS sequence"/>
</dbReference>